<reference evidence="5 6" key="1">
    <citation type="journal article" date="2005" name="Int. J. Syst. Evol. Microbiol.">
        <title>Bacillus cibi sp. nov., isolated from jeotgal, a traditional Korean fermented seafood.</title>
        <authorList>
            <person name="Yoon J.H."/>
            <person name="Lee C.H."/>
            <person name="Oh T.K."/>
        </authorList>
    </citation>
    <scope>NUCLEOTIDE SEQUENCE [LARGE SCALE GENOMIC DNA]</scope>
    <source>
        <strain evidence="5 6">DSM 16189</strain>
    </source>
</reference>
<comment type="caution">
    <text evidence="5">The sequence shown here is derived from an EMBL/GenBank/DDBJ whole genome shotgun (WGS) entry which is preliminary data.</text>
</comment>
<feature type="active site" description="Charge relay system" evidence="2">
    <location>
        <position position="177"/>
    </location>
</feature>
<evidence type="ECO:0000256" key="3">
    <source>
        <dbReference type="PIRSR" id="PIRSR017388-2"/>
    </source>
</evidence>
<evidence type="ECO:0000259" key="4">
    <source>
        <dbReference type="Pfam" id="PF12146"/>
    </source>
</evidence>
<dbReference type="InterPro" id="IPR012354">
    <property type="entry name" value="Esterase_lipase"/>
</dbReference>
<dbReference type="SUPFAM" id="SSF53474">
    <property type="entry name" value="alpha/beta-Hydrolases"/>
    <property type="match status" value="1"/>
</dbReference>
<feature type="binding site" evidence="3">
    <location>
        <position position="10"/>
    </location>
    <ligand>
        <name>substrate</name>
    </ligand>
</feature>
<feature type="binding site" evidence="3">
    <location>
        <position position="79"/>
    </location>
    <ligand>
        <name>substrate</name>
    </ligand>
</feature>
<keyword evidence="1" id="KW-0378">Hydrolase</keyword>
<dbReference type="PANTHER" id="PTHR43798">
    <property type="entry name" value="MONOACYLGLYCEROL LIPASE"/>
    <property type="match status" value="1"/>
</dbReference>
<feature type="domain" description="Serine aminopeptidase S33" evidence="4">
    <location>
        <begin position="6"/>
        <end position="210"/>
    </location>
</feature>
<name>A0A084GK54_METID</name>
<evidence type="ECO:0000313" key="5">
    <source>
        <dbReference type="EMBL" id="KEZ47716.1"/>
    </source>
</evidence>
<dbReference type="RefSeq" id="WP_029286396.1">
    <property type="nucleotide sequence ID" value="NZ_CP176757.1"/>
</dbReference>
<dbReference type="Pfam" id="PF12146">
    <property type="entry name" value="Hydrolase_4"/>
    <property type="match status" value="1"/>
</dbReference>
<dbReference type="GO" id="GO:0052689">
    <property type="term" value="F:carboxylic ester hydrolase activity"/>
    <property type="evidence" value="ECO:0007669"/>
    <property type="project" value="InterPro"/>
</dbReference>
<dbReference type="Gene3D" id="3.40.50.1820">
    <property type="entry name" value="alpha/beta hydrolase"/>
    <property type="match status" value="1"/>
</dbReference>
<feature type="active site" description="Charge relay system" evidence="2">
    <location>
        <position position="207"/>
    </location>
</feature>
<accession>A0A084GK54</accession>
<dbReference type="ESTHER" id="9baci-a0a084gjz2">
    <property type="family name" value="CarbLipBact_2"/>
</dbReference>
<keyword evidence="6" id="KW-1185">Reference proteome</keyword>
<dbReference type="InterPro" id="IPR029058">
    <property type="entry name" value="AB_hydrolase_fold"/>
</dbReference>
<dbReference type="InterPro" id="IPR050266">
    <property type="entry name" value="AB_hydrolase_sf"/>
</dbReference>
<proteinExistence type="predicted"/>
<dbReference type="Proteomes" id="UP000028549">
    <property type="component" value="Unassembled WGS sequence"/>
</dbReference>
<organism evidence="5 6">
    <name type="scientific">Metabacillus indicus</name>
    <name type="common">Bacillus indicus</name>
    <dbReference type="NCBI Taxonomy" id="246786"/>
    <lineage>
        <taxon>Bacteria</taxon>
        <taxon>Bacillati</taxon>
        <taxon>Bacillota</taxon>
        <taxon>Bacilli</taxon>
        <taxon>Bacillales</taxon>
        <taxon>Bacillaceae</taxon>
        <taxon>Metabacillus</taxon>
    </lineage>
</organism>
<protein>
    <submittedName>
        <fullName evidence="5">Carboxylesterase</fullName>
    </submittedName>
</protein>
<dbReference type="PIRSF" id="PIRSF017388">
    <property type="entry name" value="Esterase_lipase"/>
    <property type="match status" value="1"/>
</dbReference>
<dbReference type="GO" id="GO:0016020">
    <property type="term" value="C:membrane"/>
    <property type="evidence" value="ECO:0007669"/>
    <property type="project" value="TreeGrafter"/>
</dbReference>
<feature type="active site" description="Nucleophile" evidence="2">
    <location>
        <position position="78"/>
    </location>
</feature>
<dbReference type="OrthoDB" id="9786110at2"/>
<gene>
    <name evidence="5" type="ORF">GS18_0218825</name>
</gene>
<dbReference type="InterPro" id="IPR022742">
    <property type="entry name" value="Hydrolase_4"/>
</dbReference>
<dbReference type="EMBL" id="JNVC02000017">
    <property type="protein sequence ID" value="KEZ47716.1"/>
    <property type="molecule type" value="Genomic_DNA"/>
</dbReference>
<dbReference type="STRING" id="246786.GS18_0218825"/>
<evidence type="ECO:0000256" key="2">
    <source>
        <dbReference type="PIRSR" id="PIRSR017388-1"/>
    </source>
</evidence>
<evidence type="ECO:0000313" key="6">
    <source>
        <dbReference type="Proteomes" id="UP000028549"/>
    </source>
</evidence>
<dbReference type="AlphaFoldDB" id="A0A084GK54"/>
<dbReference type="PANTHER" id="PTHR43798:SF31">
    <property type="entry name" value="AB HYDROLASE SUPERFAMILY PROTEIN YCLE"/>
    <property type="match status" value="1"/>
</dbReference>
<evidence type="ECO:0000256" key="1">
    <source>
        <dbReference type="ARBA" id="ARBA00022801"/>
    </source>
</evidence>
<sequence>MKGCLCIHGFTGAPYEVEPLVSYLQERTDWVLKTPTLPGHGETPSLKGIEFSEWIAHAENELRDLLEECSEVYIIGFSMGGLIAAYLASRYPVEKLVLLSAAAHYLNPRQMLLDVKGLLADAIRGEGAKNELFIRYRKKVMETPIAAALQFRKLVRYIRPLLEKITIPVLIVQGECDGMVPVKSAVYIYEKVRSRQKELCFMPCSKHLICHGEEFPELAEVIENFLMAQTKTSVK</sequence>